<feature type="domain" description="HTH araC/xylS-type" evidence="4">
    <location>
        <begin position="210"/>
        <end position="311"/>
    </location>
</feature>
<evidence type="ECO:0000256" key="3">
    <source>
        <dbReference type="ARBA" id="ARBA00023163"/>
    </source>
</evidence>
<dbReference type="Proteomes" id="UP000217545">
    <property type="component" value="Plasmid pP63_a"/>
</dbReference>
<dbReference type="InterPro" id="IPR018062">
    <property type="entry name" value="HTH_AraC-typ_CS"/>
</dbReference>
<dbReference type="GeneID" id="31848183"/>
<evidence type="ECO:0000259" key="4">
    <source>
        <dbReference type="PROSITE" id="PS01124"/>
    </source>
</evidence>
<proteinExistence type="predicted"/>
<dbReference type="PANTHER" id="PTHR47893:SF1">
    <property type="entry name" value="REGULATORY PROTEIN PCHR"/>
    <property type="match status" value="1"/>
</dbReference>
<dbReference type="SMART" id="SM00342">
    <property type="entry name" value="HTH_ARAC"/>
    <property type="match status" value="1"/>
</dbReference>
<keyword evidence="2" id="KW-0238">DNA-binding</keyword>
<keyword evidence="3" id="KW-0804">Transcription</keyword>
<evidence type="ECO:0000313" key="6">
    <source>
        <dbReference type="Proteomes" id="UP000217545"/>
    </source>
</evidence>
<geneLocation type="plasmid" evidence="6">
    <name>pp63_a</name>
</geneLocation>
<dbReference type="InterPro" id="IPR018060">
    <property type="entry name" value="HTH_AraC"/>
</dbReference>
<keyword evidence="5" id="KW-0614">Plasmid</keyword>
<dbReference type="Pfam" id="PF12833">
    <property type="entry name" value="HTH_18"/>
    <property type="match status" value="1"/>
</dbReference>
<dbReference type="GO" id="GO:0043565">
    <property type="term" value="F:sequence-specific DNA binding"/>
    <property type="evidence" value="ECO:0007669"/>
    <property type="project" value="InterPro"/>
</dbReference>
<keyword evidence="1" id="KW-0805">Transcription regulation</keyword>
<sequence length="315" mass="34710">MAEHRSPLPNVMEFERKLDWFSKTDRPKAHVFDGLVTALQLQKGLGLHTLNATARQSFEVDGQRKPGAVLHCFLEGSTEAALAGKPMNLGRRQGDPVKLVLTSIGESQRFTRRSRPNEYVRKISIQMSHDWLDQNGLALPEKPKGGSIHRIEWVANIDEIRTLEQLALTPGFSTPVARLQAEAMSLGLVARCFEDFSEQPGAADLTAREQAQMRRIEEFACQPGPLPSLQQLAAEGGLSQSGLRRLIQATHGRSPLAHVRQLRLGLAREALEESRVSVEQAAALAGYGSAANFSTAFRRAFGTAPSKVRHLRNPN</sequence>
<dbReference type="AlphaFoldDB" id="A0AAC9ZCZ8"/>
<gene>
    <name evidence="5" type="ORF">PhaeoP63_03828</name>
</gene>
<dbReference type="GO" id="GO:0003700">
    <property type="term" value="F:DNA-binding transcription factor activity"/>
    <property type="evidence" value="ECO:0007669"/>
    <property type="project" value="InterPro"/>
</dbReference>
<dbReference type="PROSITE" id="PS00041">
    <property type="entry name" value="HTH_ARAC_FAMILY_1"/>
    <property type="match status" value="2"/>
</dbReference>
<dbReference type="PROSITE" id="PS01124">
    <property type="entry name" value="HTH_ARAC_FAMILY_2"/>
    <property type="match status" value="1"/>
</dbReference>
<name>A0AAC9ZCZ8_9RHOB</name>
<evidence type="ECO:0000256" key="1">
    <source>
        <dbReference type="ARBA" id="ARBA00023015"/>
    </source>
</evidence>
<dbReference type="PANTHER" id="PTHR47893">
    <property type="entry name" value="REGULATORY PROTEIN PCHR"/>
    <property type="match status" value="1"/>
</dbReference>
<dbReference type="EMBL" id="CP010785">
    <property type="protein sequence ID" value="ATF07860.1"/>
    <property type="molecule type" value="Genomic_DNA"/>
</dbReference>
<reference evidence="5 6" key="1">
    <citation type="journal article" date="2017" name="Front. Microbiol.">
        <title>Phaeobacter piscinae sp. nov., a species of the Roseobacter group and potential aquaculture probiont.</title>
        <authorList>
            <person name="Sonnenschein E.C."/>
            <person name="Phippen C.B.W."/>
            <person name="Nielsen K.F."/>
            <person name="Mateiu R.V."/>
            <person name="Melchiorsen J."/>
            <person name="Gram L."/>
            <person name="Overmann J."/>
            <person name="Freese H.M."/>
        </authorList>
    </citation>
    <scope>NUCLEOTIDE SEQUENCE [LARGE SCALE GENOMIC DNA]</scope>
    <source>
        <strain evidence="5 6">P63</strain>
    </source>
</reference>
<evidence type="ECO:0000256" key="2">
    <source>
        <dbReference type="ARBA" id="ARBA00023125"/>
    </source>
</evidence>
<accession>A0AAC9ZCZ8</accession>
<organism evidence="5 6">
    <name type="scientific">Phaeobacter gallaeciensis</name>
    <dbReference type="NCBI Taxonomy" id="60890"/>
    <lineage>
        <taxon>Bacteria</taxon>
        <taxon>Pseudomonadati</taxon>
        <taxon>Pseudomonadota</taxon>
        <taxon>Alphaproteobacteria</taxon>
        <taxon>Rhodobacterales</taxon>
        <taxon>Roseobacteraceae</taxon>
        <taxon>Phaeobacter</taxon>
    </lineage>
</organism>
<dbReference type="Gene3D" id="1.10.10.60">
    <property type="entry name" value="Homeodomain-like"/>
    <property type="match status" value="1"/>
</dbReference>
<dbReference type="SUPFAM" id="SSF46689">
    <property type="entry name" value="Homeodomain-like"/>
    <property type="match status" value="1"/>
</dbReference>
<dbReference type="InterPro" id="IPR053142">
    <property type="entry name" value="PchR_regulatory_protein"/>
</dbReference>
<dbReference type="RefSeq" id="WP_024099133.1">
    <property type="nucleotide sequence ID" value="NZ_CP010589.1"/>
</dbReference>
<protein>
    <submittedName>
        <fullName evidence="5">Transcriptional regulator</fullName>
    </submittedName>
</protein>
<dbReference type="InterPro" id="IPR009057">
    <property type="entry name" value="Homeodomain-like_sf"/>
</dbReference>
<evidence type="ECO:0000313" key="5">
    <source>
        <dbReference type="EMBL" id="ATF07860.1"/>
    </source>
</evidence>